<dbReference type="AlphaFoldDB" id="A0A546XGD8"/>
<protein>
    <submittedName>
        <fullName evidence="1">Uncharacterized protein</fullName>
    </submittedName>
</protein>
<sequence>MDDPQKTLADEIVKMTEKYWADEESPYLLAELGPKLGSYRDIIAPLTLKQFASGLSDRIKVVQHSSKKAKIGLIPAAQSYSFDQVVEAAEVAQEVAETKSKERRRSNKYVVLNFLQALATLDDEDLRGVVIPAFVLAKLVKEK</sequence>
<reference evidence="1 2" key="1">
    <citation type="journal article" date="2019" name="Appl. Microbiol. Biotechnol.">
        <title>Differential efficiency of wild type rhizogenic strains for rol gene transformation of plants.</title>
        <authorList>
            <person name="Desmet S."/>
            <person name="De Keyser E."/>
            <person name="Van Vaerenbergh J."/>
            <person name="Baeyen S."/>
            <person name="Van Huylenbroeck J."/>
            <person name="Geelen D."/>
            <person name="Dhooghe E."/>
        </authorList>
    </citation>
    <scope>NUCLEOTIDE SEQUENCE [LARGE SCALE GENOMIC DNA]</scope>
    <source>
        <strain evidence="1 2">GBBC3284</strain>
    </source>
</reference>
<accession>A0A546XGD8</accession>
<organism evidence="1 2">
    <name type="scientific">Rhizobium rhizogenes</name>
    <name type="common">Agrobacterium rhizogenes</name>
    <dbReference type="NCBI Taxonomy" id="359"/>
    <lineage>
        <taxon>Bacteria</taxon>
        <taxon>Pseudomonadati</taxon>
        <taxon>Pseudomonadota</taxon>
        <taxon>Alphaproteobacteria</taxon>
        <taxon>Hyphomicrobiales</taxon>
        <taxon>Rhizobiaceae</taxon>
        <taxon>Rhizobium/Agrobacterium group</taxon>
        <taxon>Rhizobium</taxon>
    </lineage>
</organism>
<proteinExistence type="predicted"/>
<evidence type="ECO:0000313" key="2">
    <source>
        <dbReference type="Proteomes" id="UP000315434"/>
    </source>
</evidence>
<dbReference type="Proteomes" id="UP000315434">
    <property type="component" value="Unassembled WGS sequence"/>
</dbReference>
<evidence type="ECO:0000313" key="1">
    <source>
        <dbReference type="EMBL" id="TRA99825.1"/>
    </source>
</evidence>
<name>A0A546XGD8_RHIRH</name>
<gene>
    <name evidence="1" type="ORF">EXN68_15370</name>
</gene>
<dbReference type="OrthoDB" id="8410195at2"/>
<comment type="caution">
    <text evidence="1">The sequence shown here is derived from an EMBL/GenBank/DDBJ whole genome shotgun (WGS) entry which is preliminary data.</text>
</comment>
<dbReference type="RefSeq" id="WP_142841697.1">
    <property type="nucleotide sequence ID" value="NZ_JAPZAC010000002.1"/>
</dbReference>
<dbReference type="EMBL" id="SGNY01000004">
    <property type="protein sequence ID" value="TRA99825.1"/>
    <property type="molecule type" value="Genomic_DNA"/>
</dbReference>